<accession>A0ACC1AVG2</accession>
<dbReference type="Proteomes" id="UP001164250">
    <property type="component" value="Chromosome 8"/>
</dbReference>
<reference evidence="2" key="1">
    <citation type="journal article" date="2023" name="G3 (Bethesda)">
        <title>Genome assembly and association tests identify interacting loci associated with vigor, precocity, and sex in interspecific pistachio rootstocks.</title>
        <authorList>
            <person name="Palmer W."/>
            <person name="Jacygrad E."/>
            <person name="Sagayaradj S."/>
            <person name="Cavanaugh K."/>
            <person name="Han R."/>
            <person name="Bertier L."/>
            <person name="Beede B."/>
            <person name="Kafkas S."/>
            <person name="Golino D."/>
            <person name="Preece J."/>
            <person name="Michelmore R."/>
        </authorList>
    </citation>
    <scope>NUCLEOTIDE SEQUENCE [LARGE SCALE GENOMIC DNA]</scope>
</reference>
<keyword evidence="2" id="KW-1185">Reference proteome</keyword>
<gene>
    <name evidence="1" type="ORF">Patl1_14407</name>
</gene>
<proteinExistence type="predicted"/>
<evidence type="ECO:0000313" key="2">
    <source>
        <dbReference type="Proteomes" id="UP001164250"/>
    </source>
</evidence>
<evidence type="ECO:0000313" key="1">
    <source>
        <dbReference type="EMBL" id="KAJ0090642.1"/>
    </source>
</evidence>
<sequence>MERLIVRNRETGIEMKAFLIISMAMSLISVAFAATGTATYYTTYVPSACNGYQNDGDMIAAASNVLWNNGAVCNKYYRITCTGLAYQGANPCKSGSVVVKIVDHCPTGCAGTIDLSEQAFAKIANTAAGKINIQYTPV</sequence>
<name>A0ACC1AVG2_9ROSI</name>
<dbReference type="EMBL" id="CM047904">
    <property type="protein sequence ID" value="KAJ0090642.1"/>
    <property type="molecule type" value="Genomic_DNA"/>
</dbReference>
<protein>
    <submittedName>
        <fullName evidence="1">Uncharacterized protein</fullName>
    </submittedName>
</protein>
<organism evidence="1 2">
    <name type="scientific">Pistacia atlantica</name>
    <dbReference type="NCBI Taxonomy" id="434234"/>
    <lineage>
        <taxon>Eukaryota</taxon>
        <taxon>Viridiplantae</taxon>
        <taxon>Streptophyta</taxon>
        <taxon>Embryophyta</taxon>
        <taxon>Tracheophyta</taxon>
        <taxon>Spermatophyta</taxon>
        <taxon>Magnoliopsida</taxon>
        <taxon>eudicotyledons</taxon>
        <taxon>Gunneridae</taxon>
        <taxon>Pentapetalae</taxon>
        <taxon>rosids</taxon>
        <taxon>malvids</taxon>
        <taxon>Sapindales</taxon>
        <taxon>Anacardiaceae</taxon>
        <taxon>Pistacia</taxon>
    </lineage>
</organism>
<comment type="caution">
    <text evidence="1">The sequence shown here is derived from an EMBL/GenBank/DDBJ whole genome shotgun (WGS) entry which is preliminary data.</text>
</comment>